<dbReference type="Pfam" id="PF00196">
    <property type="entry name" value="GerE"/>
    <property type="match status" value="1"/>
</dbReference>
<dbReference type="Gene3D" id="1.10.10.10">
    <property type="entry name" value="Winged helix-like DNA-binding domain superfamily/Winged helix DNA-binding domain"/>
    <property type="match status" value="1"/>
</dbReference>
<comment type="caution">
    <text evidence="5">The sequence shown here is derived from an EMBL/GenBank/DDBJ whole genome shotgun (WGS) entry which is preliminary data.</text>
</comment>
<dbReference type="PATRIC" id="fig|265726.11.peg.2993"/>
<dbReference type="PANTHER" id="PTHR44688">
    <property type="entry name" value="DNA-BINDING TRANSCRIPTIONAL ACTIVATOR DEVR_DOSR"/>
    <property type="match status" value="1"/>
</dbReference>
<dbReference type="CDD" id="cd06170">
    <property type="entry name" value="LuxR_C_like"/>
    <property type="match status" value="1"/>
</dbReference>
<keyword evidence="3" id="KW-0804">Transcription</keyword>
<dbReference type="Proteomes" id="UP000033633">
    <property type="component" value="Unassembled WGS sequence"/>
</dbReference>
<keyword evidence="1" id="KW-0805">Transcription regulation</keyword>
<dbReference type="SMART" id="SM00421">
    <property type="entry name" value="HTH_LUXR"/>
    <property type="match status" value="1"/>
</dbReference>
<dbReference type="InterPro" id="IPR036388">
    <property type="entry name" value="WH-like_DNA-bd_sf"/>
</dbReference>
<keyword evidence="6" id="KW-1185">Reference proteome</keyword>
<dbReference type="GO" id="GO:0003677">
    <property type="term" value="F:DNA binding"/>
    <property type="evidence" value="ECO:0007669"/>
    <property type="project" value="UniProtKB-KW"/>
</dbReference>
<dbReference type="AlphaFoldDB" id="A0A0F5VEU1"/>
<dbReference type="InterPro" id="IPR000792">
    <property type="entry name" value="Tscrpt_reg_LuxR_C"/>
</dbReference>
<dbReference type="InterPro" id="IPR016032">
    <property type="entry name" value="Sig_transdc_resp-reg_C-effctor"/>
</dbReference>
<protein>
    <recommendedName>
        <fullName evidence="4">HTH luxR-type domain-containing protein</fullName>
    </recommendedName>
</protein>
<organism evidence="5 6">
    <name type="scientific">Photobacterium halotolerans</name>
    <dbReference type="NCBI Taxonomy" id="265726"/>
    <lineage>
        <taxon>Bacteria</taxon>
        <taxon>Pseudomonadati</taxon>
        <taxon>Pseudomonadota</taxon>
        <taxon>Gammaproteobacteria</taxon>
        <taxon>Vibrionales</taxon>
        <taxon>Vibrionaceae</taxon>
        <taxon>Photobacterium</taxon>
    </lineage>
</organism>
<dbReference type="EMBL" id="JWYV01000003">
    <property type="protein sequence ID" value="KKD00573.1"/>
    <property type="molecule type" value="Genomic_DNA"/>
</dbReference>
<evidence type="ECO:0000313" key="5">
    <source>
        <dbReference type="EMBL" id="KKD00573.1"/>
    </source>
</evidence>
<dbReference type="Gene3D" id="3.40.50.2300">
    <property type="match status" value="1"/>
</dbReference>
<dbReference type="STRING" id="265726.KY46_05505"/>
<dbReference type="InterPro" id="IPR049151">
    <property type="entry name" value="CsgD-like_REC"/>
</dbReference>
<dbReference type="PROSITE" id="PS00622">
    <property type="entry name" value="HTH_LUXR_1"/>
    <property type="match status" value="1"/>
</dbReference>
<dbReference type="PANTHER" id="PTHR44688:SF16">
    <property type="entry name" value="DNA-BINDING TRANSCRIPTIONAL ACTIVATOR DEVR_DOSR"/>
    <property type="match status" value="1"/>
</dbReference>
<proteinExistence type="predicted"/>
<dbReference type="PRINTS" id="PR00038">
    <property type="entry name" value="HTHLUXR"/>
</dbReference>
<reference evidence="5 6" key="1">
    <citation type="submission" date="2014-12" db="EMBL/GenBank/DDBJ databases">
        <title>Mercury Reductase activity and rhizosphere competence traits in the genome of root associated Photobacterium halotolerans MELD1.</title>
        <authorList>
            <person name="Mathew D.C."/>
            <person name="Huang C.-C."/>
        </authorList>
    </citation>
    <scope>NUCLEOTIDE SEQUENCE [LARGE SCALE GENOMIC DNA]</scope>
    <source>
        <strain evidence="5 6">MELD1</strain>
    </source>
</reference>
<sequence length="220" mass="25079">MSRKSYTRLALVSDESIQSSILKEYLVKKLTFSISCIKLDEISKLSARQIEETLFVLDSAGVTSKFSEKYLSIMADKEVIPSEILINVCTDIKVDELKKWPNLVGVFYTSDSLELLSEGLLKIQNGELWFSRKLCQELISEYRSTQANIPKMSVELTTREKEIMQLLVSGASNSQIAESLFVSENTVKTHLHNVFKKIKVKNRLQAFMWAKNHTFNSLLS</sequence>
<name>A0A0F5VEU1_9GAMM</name>
<dbReference type="PROSITE" id="PS50043">
    <property type="entry name" value="HTH_LUXR_2"/>
    <property type="match status" value="1"/>
</dbReference>
<feature type="domain" description="HTH luxR-type" evidence="4">
    <location>
        <begin position="149"/>
        <end position="214"/>
    </location>
</feature>
<accession>A0A0F5VEU1</accession>
<evidence type="ECO:0000256" key="2">
    <source>
        <dbReference type="ARBA" id="ARBA00023125"/>
    </source>
</evidence>
<dbReference type="RefSeq" id="WP_046219644.1">
    <property type="nucleotide sequence ID" value="NZ_JWYV01000003.1"/>
</dbReference>
<keyword evidence="2" id="KW-0238">DNA-binding</keyword>
<evidence type="ECO:0000259" key="4">
    <source>
        <dbReference type="PROSITE" id="PS50043"/>
    </source>
</evidence>
<evidence type="ECO:0000313" key="6">
    <source>
        <dbReference type="Proteomes" id="UP000033633"/>
    </source>
</evidence>
<dbReference type="FunFam" id="1.10.10.10:FF:000153">
    <property type="entry name" value="LuxR family transcriptional regulator"/>
    <property type="match status" value="1"/>
</dbReference>
<dbReference type="SUPFAM" id="SSF46894">
    <property type="entry name" value="C-terminal effector domain of the bipartite response regulators"/>
    <property type="match status" value="1"/>
</dbReference>
<evidence type="ECO:0000256" key="3">
    <source>
        <dbReference type="ARBA" id="ARBA00023163"/>
    </source>
</evidence>
<dbReference type="GO" id="GO:0006355">
    <property type="term" value="P:regulation of DNA-templated transcription"/>
    <property type="evidence" value="ECO:0007669"/>
    <property type="project" value="InterPro"/>
</dbReference>
<evidence type="ECO:0000256" key="1">
    <source>
        <dbReference type="ARBA" id="ARBA00023015"/>
    </source>
</evidence>
<gene>
    <name evidence="5" type="ORF">KY46_05505</name>
</gene>
<dbReference type="Pfam" id="PF21155">
    <property type="entry name" value="VpsT-like_REC"/>
    <property type="match status" value="1"/>
</dbReference>